<evidence type="ECO:0000313" key="3">
    <source>
        <dbReference type="Proteomes" id="UP001159364"/>
    </source>
</evidence>
<feature type="domain" description="Reverse transcriptase Ty1/copia-type" evidence="1">
    <location>
        <begin position="11"/>
        <end position="116"/>
    </location>
</feature>
<dbReference type="Pfam" id="PF07727">
    <property type="entry name" value="RVT_2"/>
    <property type="match status" value="1"/>
</dbReference>
<protein>
    <recommendedName>
        <fullName evidence="1">Reverse transcriptase Ty1/copia-type domain-containing protein</fullName>
    </recommendedName>
</protein>
<accession>A0AAV8TB58</accession>
<reference evidence="2 3" key="1">
    <citation type="submission" date="2021-09" db="EMBL/GenBank/DDBJ databases">
        <title>Genomic insights and catalytic innovation underlie evolution of tropane alkaloids biosynthesis.</title>
        <authorList>
            <person name="Wang Y.-J."/>
            <person name="Tian T."/>
            <person name="Huang J.-P."/>
            <person name="Huang S.-X."/>
        </authorList>
    </citation>
    <scope>NUCLEOTIDE SEQUENCE [LARGE SCALE GENOMIC DNA]</scope>
    <source>
        <strain evidence="2">KIB-2018</strain>
        <tissue evidence="2">Leaf</tissue>
    </source>
</reference>
<proteinExistence type="predicted"/>
<dbReference type="AlphaFoldDB" id="A0AAV8TB58"/>
<dbReference type="EMBL" id="JAIWQS010000005">
    <property type="protein sequence ID" value="KAJ8763505.1"/>
    <property type="molecule type" value="Genomic_DNA"/>
</dbReference>
<comment type="caution">
    <text evidence="2">The sequence shown here is derived from an EMBL/GenBank/DDBJ whole genome shotgun (WGS) entry which is preliminary data.</text>
</comment>
<dbReference type="InterPro" id="IPR013103">
    <property type="entry name" value="RVT_2"/>
</dbReference>
<gene>
    <name evidence="2" type="ORF">K2173_002388</name>
</gene>
<name>A0AAV8TB58_9ROSI</name>
<dbReference type="Proteomes" id="UP001159364">
    <property type="component" value="Linkage Group LG05"/>
</dbReference>
<sequence>MQQEIQALEANSTWKVVPLPHGKHPIGCKWAYRVKYNSDSTVERFKTRLVAKGYNQQAGVDFQETFSPVAKMVTLRTIIALAAMHHWPLYQMDVYNAFLQGDLSEEVYMTLPEGFGN</sequence>
<keyword evidence="3" id="KW-1185">Reference proteome</keyword>
<dbReference type="InterPro" id="IPR043502">
    <property type="entry name" value="DNA/RNA_pol_sf"/>
</dbReference>
<evidence type="ECO:0000259" key="1">
    <source>
        <dbReference type="Pfam" id="PF07727"/>
    </source>
</evidence>
<dbReference type="SUPFAM" id="SSF56672">
    <property type="entry name" value="DNA/RNA polymerases"/>
    <property type="match status" value="1"/>
</dbReference>
<evidence type="ECO:0000313" key="2">
    <source>
        <dbReference type="EMBL" id="KAJ8763505.1"/>
    </source>
</evidence>
<organism evidence="2 3">
    <name type="scientific">Erythroxylum novogranatense</name>
    <dbReference type="NCBI Taxonomy" id="1862640"/>
    <lineage>
        <taxon>Eukaryota</taxon>
        <taxon>Viridiplantae</taxon>
        <taxon>Streptophyta</taxon>
        <taxon>Embryophyta</taxon>
        <taxon>Tracheophyta</taxon>
        <taxon>Spermatophyta</taxon>
        <taxon>Magnoliopsida</taxon>
        <taxon>eudicotyledons</taxon>
        <taxon>Gunneridae</taxon>
        <taxon>Pentapetalae</taxon>
        <taxon>rosids</taxon>
        <taxon>fabids</taxon>
        <taxon>Malpighiales</taxon>
        <taxon>Erythroxylaceae</taxon>
        <taxon>Erythroxylum</taxon>
    </lineage>
</organism>